<dbReference type="InterPro" id="IPR010666">
    <property type="entry name" value="Znf_GRF"/>
</dbReference>
<evidence type="ECO:0000256" key="2">
    <source>
        <dbReference type="ARBA" id="ARBA00022771"/>
    </source>
</evidence>
<keyword evidence="1" id="KW-0479">Metal-binding</keyword>
<dbReference type="Proteomes" id="UP001153555">
    <property type="component" value="Unassembled WGS sequence"/>
</dbReference>
<evidence type="ECO:0000256" key="1">
    <source>
        <dbReference type="ARBA" id="ARBA00022723"/>
    </source>
</evidence>
<feature type="domain" description="GRF-type" evidence="4">
    <location>
        <begin position="110"/>
        <end position="137"/>
    </location>
</feature>
<sequence>DNYGPGCLFWPGAADVSSNCHTWPDQLTAWPMTWLLNPPWQMTRHIGAEKHNKSGEMSQIDKIGFSFFFSREPQNLVPEFVSSISHTVKICSWRDKSHTYEMSFVTGSVNCYCGRRAVIRTSWMNENPGRHFHACLKKE</sequence>
<evidence type="ECO:0000256" key="3">
    <source>
        <dbReference type="ARBA" id="ARBA00022833"/>
    </source>
</evidence>
<keyword evidence="6" id="KW-1185">Reference proteome</keyword>
<evidence type="ECO:0000313" key="5">
    <source>
        <dbReference type="EMBL" id="CAA0825938.1"/>
    </source>
</evidence>
<evidence type="ECO:0000313" key="6">
    <source>
        <dbReference type="Proteomes" id="UP001153555"/>
    </source>
</evidence>
<dbReference type="EMBL" id="CACSLK010026502">
    <property type="protein sequence ID" value="CAA0825938.1"/>
    <property type="molecule type" value="Genomic_DNA"/>
</dbReference>
<name>A0A9N7N3G0_STRHE</name>
<keyword evidence="2" id="KW-0863">Zinc-finger</keyword>
<comment type="caution">
    <text evidence="5">The sequence shown here is derived from an EMBL/GenBank/DDBJ whole genome shotgun (WGS) entry which is preliminary data.</text>
</comment>
<keyword evidence="3" id="KW-0862">Zinc</keyword>
<accession>A0A9N7N3G0</accession>
<evidence type="ECO:0000259" key="4">
    <source>
        <dbReference type="Pfam" id="PF06839"/>
    </source>
</evidence>
<reference evidence="5" key="1">
    <citation type="submission" date="2019-12" db="EMBL/GenBank/DDBJ databases">
        <authorList>
            <person name="Scholes J."/>
        </authorList>
    </citation>
    <scope>NUCLEOTIDE SEQUENCE</scope>
</reference>
<feature type="non-terminal residue" evidence="5">
    <location>
        <position position="1"/>
    </location>
</feature>
<dbReference type="AlphaFoldDB" id="A0A9N7N3G0"/>
<organism evidence="5 6">
    <name type="scientific">Striga hermonthica</name>
    <name type="common">Purple witchweed</name>
    <name type="synonym">Buchnera hermonthica</name>
    <dbReference type="NCBI Taxonomy" id="68872"/>
    <lineage>
        <taxon>Eukaryota</taxon>
        <taxon>Viridiplantae</taxon>
        <taxon>Streptophyta</taxon>
        <taxon>Embryophyta</taxon>
        <taxon>Tracheophyta</taxon>
        <taxon>Spermatophyta</taxon>
        <taxon>Magnoliopsida</taxon>
        <taxon>eudicotyledons</taxon>
        <taxon>Gunneridae</taxon>
        <taxon>Pentapetalae</taxon>
        <taxon>asterids</taxon>
        <taxon>lamiids</taxon>
        <taxon>Lamiales</taxon>
        <taxon>Orobanchaceae</taxon>
        <taxon>Buchnereae</taxon>
        <taxon>Striga</taxon>
    </lineage>
</organism>
<dbReference type="GO" id="GO:0008270">
    <property type="term" value="F:zinc ion binding"/>
    <property type="evidence" value="ECO:0007669"/>
    <property type="project" value="UniProtKB-KW"/>
</dbReference>
<proteinExistence type="predicted"/>
<protein>
    <recommendedName>
        <fullName evidence="4">GRF-type domain-containing protein</fullName>
    </recommendedName>
</protein>
<dbReference type="Pfam" id="PF06839">
    <property type="entry name" value="Zn_ribbon_GRF"/>
    <property type="match status" value="1"/>
</dbReference>
<gene>
    <name evidence="5" type="ORF">SHERM_01577</name>
</gene>
<feature type="non-terminal residue" evidence="5">
    <location>
        <position position="139"/>
    </location>
</feature>